<reference evidence="2" key="1">
    <citation type="submission" date="2018-02" db="EMBL/GenBank/DDBJ databases">
        <title>Rhizophora mucronata_Transcriptome.</title>
        <authorList>
            <person name="Meera S.P."/>
            <person name="Sreeshan A."/>
            <person name="Augustine A."/>
        </authorList>
    </citation>
    <scope>NUCLEOTIDE SEQUENCE</scope>
    <source>
        <tissue evidence="2">Leaf</tissue>
    </source>
</reference>
<feature type="region of interest" description="Disordered" evidence="1">
    <location>
        <begin position="1"/>
        <end position="26"/>
    </location>
</feature>
<protein>
    <submittedName>
        <fullName evidence="2">Uncharacterized protein</fullName>
    </submittedName>
</protein>
<evidence type="ECO:0000256" key="1">
    <source>
        <dbReference type="SAM" id="MobiDB-lite"/>
    </source>
</evidence>
<accession>A0A2P2PVP5</accession>
<dbReference type="AlphaFoldDB" id="A0A2P2PVP5"/>
<sequence>MNNQDRKSKKTLIRTSQLEKKKNGKE</sequence>
<proteinExistence type="predicted"/>
<organism evidence="2">
    <name type="scientific">Rhizophora mucronata</name>
    <name type="common">Asiatic mangrove</name>
    <dbReference type="NCBI Taxonomy" id="61149"/>
    <lineage>
        <taxon>Eukaryota</taxon>
        <taxon>Viridiplantae</taxon>
        <taxon>Streptophyta</taxon>
        <taxon>Embryophyta</taxon>
        <taxon>Tracheophyta</taxon>
        <taxon>Spermatophyta</taxon>
        <taxon>Magnoliopsida</taxon>
        <taxon>eudicotyledons</taxon>
        <taxon>Gunneridae</taxon>
        <taxon>Pentapetalae</taxon>
        <taxon>rosids</taxon>
        <taxon>fabids</taxon>
        <taxon>Malpighiales</taxon>
        <taxon>Rhizophoraceae</taxon>
        <taxon>Rhizophora</taxon>
    </lineage>
</organism>
<dbReference type="EMBL" id="GGEC01078322">
    <property type="protein sequence ID" value="MBX58806.1"/>
    <property type="molecule type" value="Transcribed_RNA"/>
</dbReference>
<name>A0A2P2PVP5_RHIMU</name>
<evidence type="ECO:0000313" key="2">
    <source>
        <dbReference type="EMBL" id="MBX58806.1"/>
    </source>
</evidence>
<feature type="compositionally biased region" description="Basic and acidic residues" evidence="1">
    <location>
        <begin position="17"/>
        <end position="26"/>
    </location>
</feature>